<dbReference type="CDD" id="cd09019">
    <property type="entry name" value="galactose_mutarotase_like"/>
    <property type="match status" value="1"/>
</dbReference>
<name>A0A1L3LRV0_9HYPH</name>
<feature type="compositionally biased region" description="Basic and acidic residues" evidence="9">
    <location>
        <begin position="1"/>
        <end position="13"/>
    </location>
</feature>
<dbReference type="PANTHER" id="PTHR10091">
    <property type="entry name" value="ALDOSE-1-EPIMERASE"/>
    <property type="match status" value="1"/>
</dbReference>
<comment type="catalytic activity">
    <reaction evidence="5">
        <text>alpha-D-glucose = beta-D-glucose</text>
        <dbReference type="Rhea" id="RHEA:10264"/>
        <dbReference type="ChEBI" id="CHEBI:15903"/>
        <dbReference type="ChEBI" id="CHEBI:17925"/>
        <dbReference type="EC" id="5.1.3.3"/>
    </reaction>
</comment>
<dbReference type="UniPathway" id="UPA00242"/>
<reference evidence="10 11" key="1">
    <citation type="submission" date="2015-10" db="EMBL/GenBank/DDBJ databases">
        <title>Genomic differences between typical nodule nitrogen-fixing rhizobial strains and those coming from bean seeds.</title>
        <authorList>
            <person name="Peralta H."/>
            <person name="Aguilar-Vera A."/>
            <person name="Diaz R."/>
            <person name="Mora Y."/>
            <person name="Martinez-Batallar G."/>
            <person name="Salazar E."/>
            <person name="Vargas-Lagunas C."/>
            <person name="Encarnacion S."/>
            <person name="Girard L."/>
            <person name="Mora J."/>
        </authorList>
    </citation>
    <scope>NUCLEOTIDE SEQUENCE [LARGE SCALE GENOMIC DNA]</scope>
    <source>
        <strain evidence="10 11">CFNEI 73</strain>
    </source>
</reference>
<dbReference type="PANTHER" id="PTHR10091:SF49">
    <property type="entry name" value="ALDOSE 1-EPIMERASE"/>
    <property type="match status" value="1"/>
</dbReference>
<dbReference type="GO" id="GO:0004034">
    <property type="term" value="F:aldose 1-epimerase activity"/>
    <property type="evidence" value="ECO:0007669"/>
    <property type="project" value="UniProtKB-EC"/>
</dbReference>
<organism evidence="10 11">
    <name type="scientific">Sinorhizobium americanum</name>
    <dbReference type="NCBI Taxonomy" id="194963"/>
    <lineage>
        <taxon>Bacteria</taxon>
        <taxon>Pseudomonadati</taxon>
        <taxon>Pseudomonadota</taxon>
        <taxon>Alphaproteobacteria</taxon>
        <taxon>Hyphomicrobiales</taxon>
        <taxon>Rhizobiaceae</taxon>
        <taxon>Sinorhizobium/Ensifer group</taxon>
        <taxon>Sinorhizobium</taxon>
    </lineage>
</organism>
<dbReference type="Gene3D" id="2.70.98.10">
    <property type="match status" value="1"/>
</dbReference>
<evidence type="ECO:0000313" key="10">
    <source>
        <dbReference type="EMBL" id="APG92814.1"/>
    </source>
</evidence>
<keyword evidence="11" id="KW-1185">Reference proteome</keyword>
<dbReference type="GO" id="GO:0030246">
    <property type="term" value="F:carbohydrate binding"/>
    <property type="evidence" value="ECO:0007669"/>
    <property type="project" value="InterPro"/>
</dbReference>
<dbReference type="EC" id="5.1.3.3" evidence="5"/>
<dbReference type="Pfam" id="PF01263">
    <property type="entry name" value="Aldose_epim"/>
    <property type="match status" value="1"/>
</dbReference>
<evidence type="ECO:0000256" key="6">
    <source>
        <dbReference type="PIRSR" id="PIRSR005096-1"/>
    </source>
</evidence>
<dbReference type="InterPro" id="IPR015443">
    <property type="entry name" value="Aldose_1-epimerase"/>
</dbReference>
<gene>
    <name evidence="10" type="primary">galM</name>
    <name evidence="10" type="ORF">SAMCFNEI73_Ch3564</name>
</gene>
<dbReference type="STRING" id="194963.SAMCFNEI73_Ch3564"/>
<dbReference type="GO" id="GO:0033499">
    <property type="term" value="P:galactose catabolic process via UDP-galactose, Leloir pathway"/>
    <property type="evidence" value="ECO:0007669"/>
    <property type="project" value="TreeGrafter"/>
</dbReference>
<dbReference type="EMBL" id="CP013107">
    <property type="protein sequence ID" value="APG92814.1"/>
    <property type="molecule type" value="Genomic_DNA"/>
</dbReference>
<dbReference type="AlphaFoldDB" id="A0A1L3LRV0"/>
<evidence type="ECO:0000256" key="7">
    <source>
        <dbReference type="PIRSR" id="PIRSR005096-2"/>
    </source>
</evidence>
<keyword evidence="3 5" id="KW-0413">Isomerase</keyword>
<dbReference type="InterPro" id="IPR011013">
    <property type="entry name" value="Gal_mutarotase_sf_dom"/>
</dbReference>
<evidence type="ECO:0000256" key="8">
    <source>
        <dbReference type="PIRSR" id="PIRSR005096-3"/>
    </source>
</evidence>
<proteinExistence type="inferred from homology"/>
<feature type="binding site" evidence="8">
    <location>
        <begin position="86"/>
        <end position="87"/>
    </location>
    <ligand>
        <name>beta-D-galactose</name>
        <dbReference type="ChEBI" id="CHEBI:27667"/>
    </ligand>
</feature>
<evidence type="ECO:0000256" key="4">
    <source>
        <dbReference type="ARBA" id="ARBA00023277"/>
    </source>
</evidence>
<dbReference type="NCBIfam" id="NF008277">
    <property type="entry name" value="PRK11055.1"/>
    <property type="match status" value="1"/>
</dbReference>
<dbReference type="KEGG" id="same:SAMCFNEI73_Ch3564"/>
<evidence type="ECO:0000256" key="1">
    <source>
        <dbReference type="ARBA" id="ARBA00005028"/>
    </source>
</evidence>
<dbReference type="InterPro" id="IPR047215">
    <property type="entry name" value="Galactose_mutarotase-like"/>
</dbReference>
<evidence type="ECO:0000256" key="5">
    <source>
        <dbReference type="PIRNR" id="PIRNR005096"/>
    </source>
</evidence>
<comment type="similarity">
    <text evidence="2 5">Belongs to the aldose epimerase family.</text>
</comment>
<dbReference type="InterPro" id="IPR014718">
    <property type="entry name" value="GH-type_carb-bd"/>
</dbReference>
<keyword evidence="4 5" id="KW-0119">Carbohydrate metabolism</keyword>
<feature type="active site" description="Proton donor" evidence="6">
    <location>
        <position position="184"/>
    </location>
</feature>
<feature type="binding site" evidence="7">
    <location>
        <position position="248"/>
    </location>
    <ligand>
        <name>beta-D-galactose</name>
        <dbReference type="ChEBI" id="CHEBI:27667"/>
    </ligand>
</feature>
<feature type="binding site" evidence="8">
    <location>
        <begin position="184"/>
        <end position="186"/>
    </location>
    <ligand>
        <name>beta-D-galactose</name>
        <dbReference type="ChEBI" id="CHEBI:27667"/>
    </ligand>
</feature>
<evidence type="ECO:0000256" key="3">
    <source>
        <dbReference type="ARBA" id="ARBA00023235"/>
    </source>
</evidence>
<dbReference type="InterPro" id="IPR008183">
    <property type="entry name" value="Aldose_1/G6P_1-epimerase"/>
</dbReference>
<feature type="active site" description="Proton acceptor" evidence="6">
    <location>
        <position position="313"/>
    </location>
</feature>
<evidence type="ECO:0000313" key="11">
    <source>
        <dbReference type="Proteomes" id="UP000182306"/>
    </source>
</evidence>
<feature type="region of interest" description="Disordered" evidence="9">
    <location>
        <begin position="1"/>
        <end position="20"/>
    </location>
</feature>
<evidence type="ECO:0000256" key="9">
    <source>
        <dbReference type="SAM" id="MobiDB-lite"/>
    </source>
</evidence>
<dbReference type="Proteomes" id="UP000182306">
    <property type="component" value="Chromosome"/>
</dbReference>
<dbReference type="PIRSF" id="PIRSF005096">
    <property type="entry name" value="GALM"/>
    <property type="match status" value="1"/>
</dbReference>
<evidence type="ECO:0000256" key="2">
    <source>
        <dbReference type="ARBA" id="ARBA00006206"/>
    </source>
</evidence>
<comment type="pathway">
    <text evidence="1 5">Carbohydrate metabolism; hexose metabolism.</text>
</comment>
<accession>A0A1L3LRV0</accession>
<sequence length="348" mass="38150">MSPDVARGEKMSTDTEIFGHLPSGEPVHRLTLTGGGLTAKVLTWGSVIQDLRLDGHQAPLVLGFEDFDSYPAHSSYFGATPGRNANRIGDGRFTLDGKAFELDLNEKGVTHLHGGSDNIGKRNWTIVERAEDSVTLRITDPDGRAGYPGNCTVTCTYALKPGGTLNVLYETETDAPTLANVCQHSYFNLDGGEDARGHDIMIAADHYLPTDERLIPTGEIRPVAGTAFDLREMTSLKRQMQGDRIAYDHNFCLSPERMRKRSVALVRSINSGVSLEVRTTEPGVQLYTGSKLNVPVPGLEGRRYGPYAGFCLETQVWPDAVNHRGFPKGVLRPGEVLRQETDYVFAKS</sequence>
<protein>
    <recommendedName>
        <fullName evidence="5">Aldose 1-epimerase</fullName>
        <ecNumber evidence="5">5.1.3.3</ecNumber>
    </recommendedName>
</protein>
<dbReference type="GO" id="GO:0006006">
    <property type="term" value="P:glucose metabolic process"/>
    <property type="evidence" value="ECO:0007669"/>
    <property type="project" value="TreeGrafter"/>
</dbReference>
<dbReference type="SUPFAM" id="SSF74650">
    <property type="entry name" value="Galactose mutarotase-like"/>
    <property type="match status" value="1"/>
</dbReference>